<dbReference type="PANTHER" id="PTHR45614">
    <property type="entry name" value="MYB PROTEIN-RELATED"/>
    <property type="match status" value="1"/>
</dbReference>
<dbReference type="Proteomes" id="UP000179807">
    <property type="component" value="Unassembled WGS sequence"/>
</dbReference>
<dbReference type="Pfam" id="PF13921">
    <property type="entry name" value="Myb_DNA-bind_6"/>
    <property type="match status" value="1"/>
</dbReference>
<dbReference type="VEuPathDB" id="TrichDB:TRFO_29374"/>
<dbReference type="PROSITE" id="PS51294">
    <property type="entry name" value="HTH_MYB"/>
    <property type="match status" value="1"/>
</dbReference>
<dbReference type="AlphaFoldDB" id="A0A1J4JX93"/>
<name>A0A1J4JX93_9EUKA</name>
<evidence type="ECO:0000313" key="4">
    <source>
        <dbReference type="Proteomes" id="UP000179807"/>
    </source>
</evidence>
<dbReference type="RefSeq" id="XP_068356418.1">
    <property type="nucleotide sequence ID" value="XM_068506749.1"/>
</dbReference>
<dbReference type="GO" id="GO:0000981">
    <property type="term" value="F:DNA-binding transcription factor activity, RNA polymerase II-specific"/>
    <property type="evidence" value="ECO:0007669"/>
    <property type="project" value="TreeGrafter"/>
</dbReference>
<dbReference type="CDD" id="cd00167">
    <property type="entry name" value="SANT"/>
    <property type="match status" value="2"/>
</dbReference>
<dbReference type="InterPro" id="IPR017930">
    <property type="entry name" value="Myb_dom"/>
</dbReference>
<dbReference type="SUPFAM" id="SSF46689">
    <property type="entry name" value="Homeodomain-like"/>
    <property type="match status" value="1"/>
</dbReference>
<feature type="domain" description="HTH myb-type" evidence="2">
    <location>
        <begin position="1"/>
        <end position="62"/>
    </location>
</feature>
<evidence type="ECO:0000313" key="3">
    <source>
        <dbReference type="EMBL" id="OHT03282.1"/>
    </source>
</evidence>
<dbReference type="PROSITE" id="PS50090">
    <property type="entry name" value="MYB_LIKE"/>
    <property type="match status" value="2"/>
</dbReference>
<dbReference type="GO" id="GO:0000978">
    <property type="term" value="F:RNA polymerase II cis-regulatory region sequence-specific DNA binding"/>
    <property type="evidence" value="ECO:0007669"/>
    <property type="project" value="TreeGrafter"/>
</dbReference>
<dbReference type="Gene3D" id="1.10.10.60">
    <property type="entry name" value="Homeodomain-like"/>
    <property type="match status" value="2"/>
</dbReference>
<proteinExistence type="predicted"/>
<dbReference type="GeneID" id="94841453"/>
<dbReference type="GO" id="GO:0005634">
    <property type="term" value="C:nucleus"/>
    <property type="evidence" value="ECO:0007669"/>
    <property type="project" value="TreeGrafter"/>
</dbReference>
<evidence type="ECO:0008006" key="5">
    <source>
        <dbReference type="Google" id="ProtNLM"/>
    </source>
</evidence>
<feature type="domain" description="Myb-like" evidence="1">
    <location>
        <begin position="2"/>
        <end position="58"/>
    </location>
</feature>
<feature type="domain" description="Myb-like" evidence="1">
    <location>
        <begin position="59"/>
        <end position="109"/>
    </location>
</feature>
<dbReference type="EMBL" id="MLAK01000833">
    <property type="protein sequence ID" value="OHT03282.1"/>
    <property type="molecule type" value="Genomic_DNA"/>
</dbReference>
<dbReference type="SMART" id="SM00717">
    <property type="entry name" value="SANT"/>
    <property type="match status" value="2"/>
</dbReference>
<reference evidence="3" key="1">
    <citation type="submission" date="2016-10" db="EMBL/GenBank/DDBJ databases">
        <authorList>
            <person name="Benchimol M."/>
            <person name="Almeida L.G."/>
            <person name="Vasconcelos A.T."/>
            <person name="Perreira-Neves A."/>
            <person name="Rosa I.A."/>
            <person name="Tasca T."/>
            <person name="Bogo M.R."/>
            <person name="de Souza W."/>
        </authorList>
    </citation>
    <scope>NUCLEOTIDE SEQUENCE [LARGE SCALE GENOMIC DNA]</scope>
    <source>
        <strain evidence="3">K</strain>
    </source>
</reference>
<sequence length="300" mass="35142">MIGRKKKEKFTPEEDQKLMVLVSQAEKWFKLADKWKVVGHFMENKTPRQCRERYQTYLKPDINHSKWSLAEDGLLRELFQQYGPNWRLMTQFFCGRSNVCIKNRYNYLKRHYGVDIDDSNSIQNHEKKCKNDCKKNSFSSVGVREKIQSNTEEMNSSNNHKCTRNNTKEIINYDQFQNINQPNPVCSESNEDICKVSQEQHDRVYASGKIGQETPVQKEDHIIEKVNDYSINCSENCIQPYLNVVSSPNHNEVNLSKNSEITPKNSYSTKNFNSTEMNEINSQIGNDDDEWEALFCFVFG</sequence>
<evidence type="ECO:0000259" key="1">
    <source>
        <dbReference type="PROSITE" id="PS50090"/>
    </source>
</evidence>
<accession>A0A1J4JX93</accession>
<gene>
    <name evidence="3" type="ORF">TRFO_29374</name>
</gene>
<dbReference type="InterPro" id="IPR001005">
    <property type="entry name" value="SANT/Myb"/>
</dbReference>
<dbReference type="InterPro" id="IPR050560">
    <property type="entry name" value="MYB_TF"/>
</dbReference>
<comment type="caution">
    <text evidence="3">The sequence shown here is derived from an EMBL/GenBank/DDBJ whole genome shotgun (WGS) entry which is preliminary data.</text>
</comment>
<dbReference type="PANTHER" id="PTHR45614:SF253">
    <property type="entry name" value="CHROMOSOME UNDETERMINED SCAFFOLD_38, WHOLE GENOME SHOTGUN SEQUENCE"/>
    <property type="match status" value="1"/>
</dbReference>
<protein>
    <recommendedName>
        <fullName evidence="5">Myb-like DNA-binding domain containing protein</fullName>
    </recommendedName>
</protein>
<dbReference type="InterPro" id="IPR009057">
    <property type="entry name" value="Homeodomain-like_sf"/>
</dbReference>
<organism evidence="3 4">
    <name type="scientific">Tritrichomonas foetus</name>
    <dbReference type="NCBI Taxonomy" id="1144522"/>
    <lineage>
        <taxon>Eukaryota</taxon>
        <taxon>Metamonada</taxon>
        <taxon>Parabasalia</taxon>
        <taxon>Tritrichomonadida</taxon>
        <taxon>Tritrichomonadidae</taxon>
        <taxon>Tritrichomonas</taxon>
    </lineage>
</organism>
<evidence type="ECO:0000259" key="2">
    <source>
        <dbReference type="PROSITE" id="PS51294"/>
    </source>
</evidence>
<keyword evidence="4" id="KW-1185">Reference proteome</keyword>